<gene>
    <name evidence="2" type="ORF">GCM10017577_21220</name>
</gene>
<feature type="transmembrane region" description="Helical" evidence="1">
    <location>
        <begin position="73"/>
        <end position="90"/>
    </location>
</feature>
<evidence type="ECO:0000313" key="2">
    <source>
        <dbReference type="EMBL" id="GLL10981.1"/>
    </source>
</evidence>
<reference evidence="2" key="1">
    <citation type="journal article" date="2014" name="Int. J. Syst. Evol. Microbiol.">
        <title>Complete genome sequence of Corynebacterium casei LMG S-19264T (=DSM 44701T), isolated from a smear-ripened cheese.</title>
        <authorList>
            <consortium name="US DOE Joint Genome Institute (JGI-PGF)"/>
            <person name="Walter F."/>
            <person name="Albersmeier A."/>
            <person name="Kalinowski J."/>
            <person name="Ruckert C."/>
        </authorList>
    </citation>
    <scope>NUCLEOTIDE SEQUENCE</scope>
    <source>
        <strain evidence="2">VKM Ac-1069</strain>
    </source>
</reference>
<dbReference type="EMBL" id="BSFQ01000006">
    <property type="protein sequence ID" value="GLL10981.1"/>
    <property type="molecule type" value="Genomic_DNA"/>
</dbReference>
<feature type="transmembrane region" description="Helical" evidence="1">
    <location>
        <begin position="49"/>
        <end position="67"/>
    </location>
</feature>
<accession>A0A9W6KZS9</accession>
<comment type="caution">
    <text evidence="2">The sequence shown here is derived from an EMBL/GenBank/DDBJ whole genome shotgun (WGS) entry which is preliminary data.</text>
</comment>
<feature type="transmembrane region" description="Helical" evidence="1">
    <location>
        <begin position="195"/>
        <end position="218"/>
    </location>
</feature>
<name>A0A9W6KZS9_9PSEU</name>
<sequence>MEPFLAHNPNAFDHMDGLIGSNGASVLNFVWLATFGLNVTRIVRRQGHPALPIVVVIQLGVMADISTKNDNKMFIPMFAVFGIVLLYFVGKSSCVTGRMKGAVGASLAVLATIVISANGFLSNSGSSYRPVDNSSYVEIILPSSTVPDARNERAYLNYVAYRDYHAASLGAGLSNVDDQKQRIHVHLGINSGSLLLIQGGVIYLAGLIALMVAALVTVTVARNRIRAGDVMSIGLLILITTFASQMFRDQFSSVAIGLFFVAISTLDGQPGVEGEVRQEARSN</sequence>
<reference evidence="2" key="2">
    <citation type="submission" date="2023-01" db="EMBL/GenBank/DDBJ databases">
        <authorList>
            <person name="Sun Q."/>
            <person name="Evtushenko L."/>
        </authorList>
    </citation>
    <scope>NUCLEOTIDE SEQUENCE</scope>
    <source>
        <strain evidence="2">VKM Ac-1069</strain>
    </source>
</reference>
<evidence type="ECO:0000256" key="1">
    <source>
        <dbReference type="SAM" id="Phobius"/>
    </source>
</evidence>
<organism evidence="2 3">
    <name type="scientific">Pseudonocardia halophobica</name>
    <dbReference type="NCBI Taxonomy" id="29401"/>
    <lineage>
        <taxon>Bacteria</taxon>
        <taxon>Bacillati</taxon>
        <taxon>Actinomycetota</taxon>
        <taxon>Actinomycetes</taxon>
        <taxon>Pseudonocardiales</taxon>
        <taxon>Pseudonocardiaceae</taxon>
        <taxon>Pseudonocardia</taxon>
    </lineage>
</organism>
<dbReference type="AlphaFoldDB" id="A0A9W6KZS9"/>
<evidence type="ECO:0000313" key="3">
    <source>
        <dbReference type="Proteomes" id="UP001143463"/>
    </source>
</evidence>
<keyword evidence="3" id="KW-1185">Reference proteome</keyword>
<evidence type="ECO:0008006" key="4">
    <source>
        <dbReference type="Google" id="ProtNLM"/>
    </source>
</evidence>
<keyword evidence="1" id="KW-0812">Transmembrane</keyword>
<feature type="transmembrane region" description="Helical" evidence="1">
    <location>
        <begin position="18"/>
        <end position="37"/>
    </location>
</feature>
<proteinExistence type="predicted"/>
<keyword evidence="1" id="KW-0472">Membrane</keyword>
<dbReference type="Proteomes" id="UP001143463">
    <property type="component" value="Unassembled WGS sequence"/>
</dbReference>
<keyword evidence="1" id="KW-1133">Transmembrane helix</keyword>
<protein>
    <recommendedName>
        <fullName evidence="4">O-Antigen ligase</fullName>
    </recommendedName>
</protein>
<feature type="transmembrane region" description="Helical" evidence="1">
    <location>
        <begin position="102"/>
        <end position="121"/>
    </location>
</feature>